<name>A0A7T0Q4A3_9CAUD</name>
<dbReference type="Proteomes" id="UP000594806">
    <property type="component" value="Segment"/>
</dbReference>
<evidence type="ECO:0000313" key="3">
    <source>
        <dbReference type="Proteomes" id="UP000594806"/>
    </source>
</evidence>
<sequence length="76" mass="7979">MGLRSCPRLGHKKGGLMPEIRNTANGGIASVSEELADKLKATGLWTDAAEAPKKTTRRAPAKKAAPAEPVAEPTEE</sequence>
<feature type="region of interest" description="Disordered" evidence="1">
    <location>
        <begin position="47"/>
        <end position="76"/>
    </location>
</feature>
<feature type="compositionally biased region" description="Low complexity" evidence="1">
    <location>
        <begin position="62"/>
        <end position="76"/>
    </location>
</feature>
<evidence type="ECO:0000256" key="1">
    <source>
        <dbReference type="SAM" id="MobiDB-lite"/>
    </source>
</evidence>
<dbReference type="InterPro" id="IPR055726">
    <property type="entry name" value="DUF7302"/>
</dbReference>
<reference evidence="2 3" key="1">
    <citation type="submission" date="2020-11" db="EMBL/GenBank/DDBJ databases">
        <authorList>
            <person name="Kovalski J.M."/>
            <person name="Zack K.M."/>
            <person name="Le J."/>
            <person name="Saini T."/>
            <person name="Tran D."/>
            <person name="Woolfolk K."/>
            <person name="Osei S."/>
            <person name="Fanning G."/>
            <person name="Devgan S."/>
            <person name="Boyd B."/>
            <person name="Johnson A."/>
            <person name="Garlena R.A."/>
            <person name="Russell D.A."/>
            <person name="Jacobs-Sera D."/>
            <person name="Hatfull G.F."/>
        </authorList>
    </citation>
    <scope>NUCLEOTIDE SEQUENCE [LARGE SCALE GENOMIC DNA]</scope>
</reference>
<proteinExistence type="predicted"/>
<keyword evidence="3" id="KW-1185">Reference proteome</keyword>
<dbReference type="EMBL" id="MW291027">
    <property type="protein sequence ID" value="QPL15170.1"/>
    <property type="molecule type" value="Genomic_DNA"/>
</dbReference>
<evidence type="ECO:0000313" key="2">
    <source>
        <dbReference type="EMBL" id="QPL15170.1"/>
    </source>
</evidence>
<organism evidence="2 3">
    <name type="scientific">Rhodococcus phage PhailMary</name>
    <dbReference type="NCBI Taxonomy" id="2793705"/>
    <lineage>
        <taxon>Viruses</taxon>
        <taxon>Duplodnaviria</taxon>
        <taxon>Heunggongvirae</taxon>
        <taxon>Uroviricota</taxon>
        <taxon>Caudoviricetes</taxon>
        <taxon>Rerduovirus</taxon>
        <taxon>Rerduovirus phailmary</taxon>
    </lineage>
</organism>
<feature type="region of interest" description="Disordered" evidence="1">
    <location>
        <begin position="1"/>
        <end position="21"/>
    </location>
</feature>
<dbReference type="RefSeq" id="YP_010060225.1">
    <property type="nucleotide sequence ID" value="NC_054762.1"/>
</dbReference>
<evidence type="ECO:0008006" key="4">
    <source>
        <dbReference type="Google" id="ProtNLM"/>
    </source>
</evidence>
<dbReference type="KEGG" id="vg:64854884"/>
<protein>
    <recommendedName>
        <fullName evidence="4">Head-to-tail connector protein</fullName>
    </recommendedName>
</protein>
<dbReference type="Pfam" id="PF23976">
    <property type="entry name" value="DUF7302"/>
    <property type="match status" value="1"/>
</dbReference>
<gene>
    <name evidence="2" type="primary">12</name>
    <name evidence="2" type="ORF">SEA_PHAILMARY_12</name>
</gene>
<dbReference type="GeneID" id="64854884"/>
<accession>A0A7T0Q4A3</accession>